<evidence type="ECO:0000313" key="2">
    <source>
        <dbReference type="EMBL" id="ORY47051.1"/>
    </source>
</evidence>
<keyword evidence="3" id="KW-1185">Reference proteome</keyword>
<accession>A0A1Y2CJ29</accession>
<dbReference type="Proteomes" id="UP000193642">
    <property type="component" value="Unassembled WGS sequence"/>
</dbReference>
<dbReference type="EMBL" id="MCGO01000015">
    <property type="protein sequence ID" value="ORY47051.1"/>
    <property type="molecule type" value="Genomic_DNA"/>
</dbReference>
<name>A0A1Y2CJ29_9FUNG</name>
<organism evidence="2 3">
    <name type="scientific">Rhizoclosmatium globosum</name>
    <dbReference type="NCBI Taxonomy" id="329046"/>
    <lineage>
        <taxon>Eukaryota</taxon>
        <taxon>Fungi</taxon>
        <taxon>Fungi incertae sedis</taxon>
        <taxon>Chytridiomycota</taxon>
        <taxon>Chytridiomycota incertae sedis</taxon>
        <taxon>Chytridiomycetes</taxon>
        <taxon>Chytridiales</taxon>
        <taxon>Chytriomycetaceae</taxon>
        <taxon>Rhizoclosmatium</taxon>
    </lineage>
</organism>
<comment type="caution">
    <text evidence="2">The sequence shown here is derived from an EMBL/GenBank/DDBJ whole genome shotgun (WGS) entry which is preliminary data.</text>
</comment>
<evidence type="ECO:0000256" key="1">
    <source>
        <dbReference type="SAM" id="MobiDB-lite"/>
    </source>
</evidence>
<protein>
    <submittedName>
        <fullName evidence="2">Uncharacterized protein</fullName>
    </submittedName>
</protein>
<feature type="compositionally biased region" description="Polar residues" evidence="1">
    <location>
        <begin position="212"/>
        <end position="224"/>
    </location>
</feature>
<feature type="compositionally biased region" description="Basic and acidic residues" evidence="1">
    <location>
        <begin position="159"/>
        <end position="183"/>
    </location>
</feature>
<gene>
    <name evidence="2" type="ORF">BCR33DRAFT_715421</name>
</gene>
<evidence type="ECO:0000313" key="3">
    <source>
        <dbReference type="Proteomes" id="UP000193642"/>
    </source>
</evidence>
<feature type="region of interest" description="Disordered" evidence="1">
    <location>
        <begin position="112"/>
        <end position="241"/>
    </location>
</feature>
<sequence>MALNKLNKTFIGISRNMEDGDFDDDDIFDSQYSISGNDLTKKVQESLVALRTFLLAKGMNSLAAKMLSRLAEAGMTANDPIVRALMAITPENALKSLTTELPLVEENLDATVLEQHDGTETTKKKTRRKSSIATSLKPPTNMKRKSNAGVLPQKAQPSETKRRESHTLKPGLNERRASSKPKDNAANIAAMEKNIDDNMSPSEWKTGDDSSEIQPQTTSVSTLPPINAEPRPSQVTKSEPQFATLPILDANKLKKKESKLPSRPLYVAPNLFGVYGQRQLHKYNHDKWWSPVDRQIIRPPNTLHEPWDLDKVAHVIVDRDLPVYNNYESRMETVVKLMSMARFHASIKY</sequence>
<dbReference type="AlphaFoldDB" id="A0A1Y2CJ29"/>
<feature type="compositionally biased region" description="Basic and acidic residues" evidence="1">
    <location>
        <begin position="114"/>
        <end position="123"/>
    </location>
</feature>
<proteinExistence type="predicted"/>
<reference evidence="2 3" key="1">
    <citation type="submission" date="2016-07" db="EMBL/GenBank/DDBJ databases">
        <title>Pervasive Adenine N6-methylation of Active Genes in Fungi.</title>
        <authorList>
            <consortium name="DOE Joint Genome Institute"/>
            <person name="Mondo S.J."/>
            <person name="Dannebaum R.O."/>
            <person name="Kuo R.C."/>
            <person name="Labutti K."/>
            <person name="Haridas S."/>
            <person name="Kuo A."/>
            <person name="Salamov A."/>
            <person name="Ahrendt S.R."/>
            <person name="Lipzen A."/>
            <person name="Sullivan W."/>
            <person name="Andreopoulos W.B."/>
            <person name="Clum A."/>
            <person name="Lindquist E."/>
            <person name="Daum C."/>
            <person name="Ramamoorthy G.K."/>
            <person name="Gryganskyi A."/>
            <person name="Culley D."/>
            <person name="Magnuson J.K."/>
            <person name="James T.Y."/>
            <person name="O'Malley M.A."/>
            <person name="Stajich J.E."/>
            <person name="Spatafora J.W."/>
            <person name="Visel A."/>
            <person name="Grigoriev I.V."/>
        </authorList>
    </citation>
    <scope>NUCLEOTIDE SEQUENCE [LARGE SCALE GENOMIC DNA]</scope>
    <source>
        <strain evidence="2 3">JEL800</strain>
    </source>
</reference>